<feature type="chain" id="PRO_5025489639" evidence="1">
    <location>
        <begin position="19"/>
        <end position="97"/>
    </location>
</feature>
<dbReference type="OrthoDB" id="10476425at2759"/>
<protein>
    <submittedName>
        <fullName evidence="2">Uncharacterized protein</fullName>
    </submittedName>
</protein>
<evidence type="ECO:0000313" key="2">
    <source>
        <dbReference type="EMBL" id="KAF1828730.1"/>
    </source>
</evidence>
<dbReference type="AlphaFoldDB" id="A0A6A5JYU9"/>
<dbReference type="EMBL" id="ML975502">
    <property type="protein sequence ID" value="KAF1828730.1"/>
    <property type="molecule type" value="Genomic_DNA"/>
</dbReference>
<proteinExistence type="predicted"/>
<dbReference type="Proteomes" id="UP000800040">
    <property type="component" value="Unassembled WGS sequence"/>
</dbReference>
<accession>A0A6A5JYU9</accession>
<organism evidence="2 3">
    <name type="scientific">Decorospora gaudefroyi</name>
    <dbReference type="NCBI Taxonomy" id="184978"/>
    <lineage>
        <taxon>Eukaryota</taxon>
        <taxon>Fungi</taxon>
        <taxon>Dikarya</taxon>
        <taxon>Ascomycota</taxon>
        <taxon>Pezizomycotina</taxon>
        <taxon>Dothideomycetes</taxon>
        <taxon>Pleosporomycetidae</taxon>
        <taxon>Pleosporales</taxon>
        <taxon>Pleosporineae</taxon>
        <taxon>Pleosporaceae</taxon>
        <taxon>Decorospora</taxon>
    </lineage>
</organism>
<evidence type="ECO:0000256" key="1">
    <source>
        <dbReference type="SAM" id="SignalP"/>
    </source>
</evidence>
<keyword evidence="1" id="KW-0732">Signal</keyword>
<keyword evidence="3" id="KW-1185">Reference proteome</keyword>
<name>A0A6A5JYU9_9PLEO</name>
<sequence>MKFTTAIVVLIINALTFATNVRSLTPATDLKVNATADISATADINTTADCKDCDAFFRKCARSRLCWIIPSCTYSCRVDTCRSSRHCKNDCPYGKYC</sequence>
<feature type="signal peptide" evidence="1">
    <location>
        <begin position="1"/>
        <end position="18"/>
    </location>
</feature>
<evidence type="ECO:0000313" key="3">
    <source>
        <dbReference type="Proteomes" id="UP000800040"/>
    </source>
</evidence>
<gene>
    <name evidence="2" type="ORF">BDW02DRAFT_603155</name>
</gene>
<reference evidence="2" key="1">
    <citation type="submission" date="2020-01" db="EMBL/GenBank/DDBJ databases">
        <authorList>
            <consortium name="DOE Joint Genome Institute"/>
            <person name="Haridas S."/>
            <person name="Albert R."/>
            <person name="Binder M."/>
            <person name="Bloem J."/>
            <person name="Labutti K."/>
            <person name="Salamov A."/>
            <person name="Andreopoulos B."/>
            <person name="Baker S.E."/>
            <person name="Barry K."/>
            <person name="Bills G."/>
            <person name="Bluhm B.H."/>
            <person name="Cannon C."/>
            <person name="Castanera R."/>
            <person name="Culley D.E."/>
            <person name="Daum C."/>
            <person name="Ezra D."/>
            <person name="Gonzalez J.B."/>
            <person name="Henrissat B."/>
            <person name="Kuo A."/>
            <person name="Liang C."/>
            <person name="Lipzen A."/>
            <person name="Lutzoni F."/>
            <person name="Magnuson J."/>
            <person name="Mondo S."/>
            <person name="Nolan M."/>
            <person name="Ohm R."/>
            <person name="Pangilinan J."/>
            <person name="Park H.-J."/>
            <person name="Ramirez L."/>
            <person name="Alfaro M."/>
            <person name="Sun H."/>
            <person name="Tritt A."/>
            <person name="Yoshinaga Y."/>
            <person name="Zwiers L.-H."/>
            <person name="Turgeon B.G."/>
            <person name="Goodwin S.B."/>
            <person name="Spatafora J.W."/>
            <person name="Crous P.W."/>
            <person name="Grigoriev I.V."/>
        </authorList>
    </citation>
    <scope>NUCLEOTIDE SEQUENCE</scope>
    <source>
        <strain evidence="2">P77</strain>
    </source>
</reference>